<dbReference type="GO" id="GO:0005524">
    <property type="term" value="F:ATP binding"/>
    <property type="evidence" value="ECO:0007669"/>
    <property type="project" value="UniProtKB-KW"/>
</dbReference>
<dbReference type="InterPro" id="IPR002547">
    <property type="entry name" value="tRNA-bd_dom"/>
</dbReference>
<keyword evidence="11" id="KW-0694">RNA-binding</keyword>
<dbReference type="GO" id="GO:0005737">
    <property type="term" value="C:cytoplasm"/>
    <property type="evidence" value="ECO:0007669"/>
    <property type="project" value="UniProtKB-SubCell"/>
</dbReference>
<evidence type="ECO:0000256" key="1">
    <source>
        <dbReference type="ARBA" id="ARBA00003314"/>
    </source>
</evidence>
<evidence type="ECO:0000256" key="6">
    <source>
        <dbReference type="ARBA" id="ARBA00022490"/>
    </source>
</evidence>
<dbReference type="EC" id="6.1.1.10" evidence="4"/>
<dbReference type="GO" id="GO:0000049">
    <property type="term" value="F:tRNA binding"/>
    <property type="evidence" value="ECO:0007669"/>
    <property type="project" value="UniProtKB-KW"/>
</dbReference>
<comment type="catalytic activity">
    <reaction evidence="15">
        <text>tRNA(Met) + L-methionine + ATP = L-methionyl-tRNA(Met) + AMP + diphosphate</text>
        <dbReference type="Rhea" id="RHEA:13481"/>
        <dbReference type="Rhea" id="RHEA-COMP:9667"/>
        <dbReference type="Rhea" id="RHEA-COMP:9698"/>
        <dbReference type="ChEBI" id="CHEBI:30616"/>
        <dbReference type="ChEBI" id="CHEBI:33019"/>
        <dbReference type="ChEBI" id="CHEBI:57844"/>
        <dbReference type="ChEBI" id="CHEBI:78442"/>
        <dbReference type="ChEBI" id="CHEBI:78530"/>
        <dbReference type="ChEBI" id="CHEBI:456215"/>
        <dbReference type="EC" id="6.1.1.10"/>
    </reaction>
</comment>
<evidence type="ECO:0000256" key="14">
    <source>
        <dbReference type="ARBA" id="ARBA00030904"/>
    </source>
</evidence>
<evidence type="ECO:0000256" key="7">
    <source>
        <dbReference type="ARBA" id="ARBA00022555"/>
    </source>
</evidence>
<dbReference type="InterPro" id="IPR051270">
    <property type="entry name" value="Tyrosine-tRNA_ligase_regulator"/>
</dbReference>
<protein>
    <recommendedName>
        <fullName evidence="5">Methionine--tRNA ligase</fullName>
        <ecNumber evidence="4">6.1.1.10</ecNumber>
    </recommendedName>
    <alternativeName>
        <fullName evidence="14">Methionyl-tRNA synthetase</fullName>
    </alternativeName>
</protein>
<dbReference type="EMBL" id="LAZR01015981">
    <property type="protein sequence ID" value="KKM06496.1"/>
    <property type="molecule type" value="Genomic_DNA"/>
</dbReference>
<keyword evidence="8" id="KW-0436">Ligase</keyword>
<dbReference type="PANTHER" id="PTHR11586">
    <property type="entry name" value="TRNA-AMINOACYLATION COFACTOR ARC1 FAMILY MEMBER"/>
    <property type="match status" value="1"/>
</dbReference>
<accession>A0A0F9JLA4</accession>
<comment type="caution">
    <text evidence="17">The sequence shown here is derived from an EMBL/GenBank/DDBJ whole genome shotgun (WGS) entry which is preliminary data.</text>
</comment>
<dbReference type="FunFam" id="2.40.50.140:FF:000042">
    <property type="entry name" value="Methionine--tRNA ligase"/>
    <property type="match status" value="1"/>
</dbReference>
<evidence type="ECO:0000256" key="9">
    <source>
        <dbReference type="ARBA" id="ARBA00022741"/>
    </source>
</evidence>
<dbReference type="GO" id="GO:0006431">
    <property type="term" value="P:methionyl-tRNA aminoacylation"/>
    <property type="evidence" value="ECO:0007669"/>
    <property type="project" value="InterPro"/>
</dbReference>
<evidence type="ECO:0000259" key="16">
    <source>
        <dbReference type="PROSITE" id="PS50886"/>
    </source>
</evidence>
<evidence type="ECO:0000256" key="3">
    <source>
        <dbReference type="ARBA" id="ARBA00011738"/>
    </source>
</evidence>
<evidence type="ECO:0000256" key="15">
    <source>
        <dbReference type="ARBA" id="ARBA00047364"/>
    </source>
</evidence>
<dbReference type="Gene3D" id="2.40.50.140">
    <property type="entry name" value="Nucleic acid-binding proteins"/>
    <property type="match status" value="1"/>
</dbReference>
<dbReference type="PROSITE" id="PS50886">
    <property type="entry name" value="TRBD"/>
    <property type="match status" value="1"/>
</dbReference>
<dbReference type="CDD" id="cd02800">
    <property type="entry name" value="tRNA_bind_EcMetRS_like"/>
    <property type="match status" value="1"/>
</dbReference>
<dbReference type="InterPro" id="IPR012340">
    <property type="entry name" value="NA-bd_OB-fold"/>
</dbReference>
<evidence type="ECO:0000256" key="11">
    <source>
        <dbReference type="ARBA" id="ARBA00022884"/>
    </source>
</evidence>
<keyword evidence="13" id="KW-0030">Aminoacyl-tRNA synthetase</keyword>
<evidence type="ECO:0000256" key="13">
    <source>
        <dbReference type="ARBA" id="ARBA00023146"/>
    </source>
</evidence>
<comment type="subcellular location">
    <subcellularLocation>
        <location evidence="2">Cytoplasm</location>
    </subcellularLocation>
</comment>
<keyword evidence="12" id="KW-0648">Protein biosynthesis</keyword>
<evidence type="ECO:0000256" key="4">
    <source>
        <dbReference type="ARBA" id="ARBA00012838"/>
    </source>
</evidence>
<name>A0A0F9JLA4_9ZZZZ</name>
<dbReference type="Pfam" id="PF01588">
    <property type="entry name" value="tRNA_bind"/>
    <property type="match status" value="1"/>
</dbReference>
<dbReference type="SUPFAM" id="SSF50249">
    <property type="entry name" value="Nucleic acid-binding proteins"/>
    <property type="match status" value="1"/>
</dbReference>
<evidence type="ECO:0000256" key="2">
    <source>
        <dbReference type="ARBA" id="ARBA00004496"/>
    </source>
</evidence>
<sequence>MSVSIQDFIEIDLRVAEIKAVEEHPDADKLLILKIDIGVEGVEKQLVAGIKEHYTPEQLIGKKIVIVNNLAPAVIRGIESQGMLLAAKDGNHVVLLTTERDIKPGSKVQ</sequence>
<dbReference type="PANTHER" id="PTHR11586:SF37">
    <property type="entry name" value="TRNA-BINDING DOMAIN-CONTAINING PROTEIN"/>
    <property type="match status" value="1"/>
</dbReference>
<organism evidence="17">
    <name type="scientific">marine sediment metagenome</name>
    <dbReference type="NCBI Taxonomy" id="412755"/>
    <lineage>
        <taxon>unclassified sequences</taxon>
        <taxon>metagenomes</taxon>
        <taxon>ecological metagenomes</taxon>
    </lineage>
</organism>
<dbReference type="GO" id="GO:0004825">
    <property type="term" value="F:methionine-tRNA ligase activity"/>
    <property type="evidence" value="ECO:0007669"/>
    <property type="project" value="UniProtKB-EC"/>
</dbReference>
<comment type="subunit">
    <text evidence="3">Homodimer.</text>
</comment>
<keyword evidence="10" id="KW-0067">ATP-binding</keyword>
<dbReference type="AlphaFoldDB" id="A0A0F9JLA4"/>
<evidence type="ECO:0000256" key="10">
    <source>
        <dbReference type="ARBA" id="ARBA00022840"/>
    </source>
</evidence>
<evidence type="ECO:0000256" key="8">
    <source>
        <dbReference type="ARBA" id="ARBA00022598"/>
    </source>
</evidence>
<evidence type="ECO:0000256" key="5">
    <source>
        <dbReference type="ARBA" id="ARBA00018753"/>
    </source>
</evidence>
<gene>
    <name evidence="17" type="ORF">LCGC14_1743420</name>
</gene>
<proteinExistence type="predicted"/>
<evidence type="ECO:0000256" key="12">
    <source>
        <dbReference type="ARBA" id="ARBA00022917"/>
    </source>
</evidence>
<dbReference type="InterPro" id="IPR004495">
    <property type="entry name" value="Met-tRNA-synth_bsu_C"/>
</dbReference>
<evidence type="ECO:0000313" key="17">
    <source>
        <dbReference type="EMBL" id="KKM06496.1"/>
    </source>
</evidence>
<comment type="function">
    <text evidence="1">Is required not only for elongation of protein synthesis but also for the initiation of all mRNA translation through initiator tRNA(fMet) aminoacylation.</text>
</comment>
<dbReference type="NCBIfam" id="TIGR00399">
    <property type="entry name" value="metG_C_term"/>
    <property type="match status" value="1"/>
</dbReference>
<keyword evidence="9" id="KW-0547">Nucleotide-binding</keyword>
<reference evidence="17" key="1">
    <citation type="journal article" date="2015" name="Nature">
        <title>Complex archaea that bridge the gap between prokaryotes and eukaryotes.</title>
        <authorList>
            <person name="Spang A."/>
            <person name="Saw J.H."/>
            <person name="Jorgensen S.L."/>
            <person name="Zaremba-Niedzwiedzka K."/>
            <person name="Martijn J."/>
            <person name="Lind A.E."/>
            <person name="van Eijk R."/>
            <person name="Schleper C."/>
            <person name="Guy L."/>
            <person name="Ettema T.J."/>
        </authorList>
    </citation>
    <scope>NUCLEOTIDE SEQUENCE</scope>
</reference>
<keyword evidence="6" id="KW-0963">Cytoplasm</keyword>
<feature type="domain" description="TRNA-binding" evidence="16">
    <location>
        <begin position="7"/>
        <end position="109"/>
    </location>
</feature>
<keyword evidence="7" id="KW-0820">tRNA-binding</keyword>